<dbReference type="RefSeq" id="WP_057848472.1">
    <property type="nucleotide sequence ID" value="NZ_LLXX01000011.1"/>
</dbReference>
<dbReference type="PANTHER" id="PTHR33990:SF2">
    <property type="entry name" value="PHNB-LIKE DOMAIN-CONTAINING PROTEIN"/>
    <property type="match status" value="1"/>
</dbReference>
<dbReference type="InterPro" id="IPR028973">
    <property type="entry name" value="PhnB-like"/>
</dbReference>
<dbReference type="CDD" id="cd06588">
    <property type="entry name" value="PhnB_like"/>
    <property type="match status" value="1"/>
</dbReference>
<dbReference type="GO" id="GO:0032259">
    <property type="term" value="P:methylation"/>
    <property type="evidence" value="ECO:0007669"/>
    <property type="project" value="UniProtKB-KW"/>
</dbReference>
<comment type="caution">
    <text evidence="2">The sequence shown here is derived from an EMBL/GenBank/DDBJ whole genome shotgun (WGS) entry which is preliminary data.</text>
</comment>
<dbReference type="GO" id="GO:0008168">
    <property type="term" value="F:methyltransferase activity"/>
    <property type="evidence" value="ECO:0007669"/>
    <property type="project" value="UniProtKB-KW"/>
</dbReference>
<evidence type="ECO:0000313" key="3">
    <source>
        <dbReference type="Proteomes" id="UP000051913"/>
    </source>
</evidence>
<dbReference type="InterPro" id="IPR029068">
    <property type="entry name" value="Glyas_Bleomycin-R_OHBP_Dase"/>
</dbReference>
<reference evidence="2 3" key="1">
    <citation type="submission" date="2014-03" db="EMBL/GenBank/DDBJ databases">
        <title>Bradyrhizobium valentinum sp. nov., isolated from effective nodules of Lupinus mariae-josephae, a lupine endemic of basic-lime soils in Eastern Spain.</title>
        <authorList>
            <person name="Duran D."/>
            <person name="Rey L."/>
            <person name="Navarro A."/>
            <person name="Busquets A."/>
            <person name="Imperial J."/>
            <person name="Ruiz-Argueso T."/>
        </authorList>
    </citation>
    <scope>NUCLEOTIDE SEQUENCE [LARGE SCALE GENOMIC DNA]</scope>
    <source>
        <strain evidence="2 3">LmjM3</strain>
    </source>
</reference>
<feature type="domain" description="PhnB-like" evidence="1">
    <location>
        <begin position="3"/>
        <end position="118"/>
    </location>
</feature>
<dbReference type="Gene3D" id="3.10.180.10">
    <property type="entry name" value="2,3-Dihydroxybiphenyl 1,2-Dioxygenase, domain 1"/>
    <property type="match status" value="1"/>
</dbReference>
<dbReference type="AlphaFoldDB" id="A0A0R3M1J7"/>
<dbReference type="Pfam" id="PF06983">
    <property type="entry name" value="3-dmu-9_3-mt"/>
    <property type="match status" value="1"/>
</dbReference>
<name>A0A0R3M1J7_9BRAD</name>
<dbReference type="STRING" id="1518501.CQ10_14785"/>
<dbReference type="InterPro" id="IPR009725">
    <property type="entry name" value="3_dmu_93_MTrfase"/>
</dbReference>
<dbReference type="Proteomes" id="UP000051913">
    <property type="component" value="Unassembled WGS sequence"/>
</dbReference>
<proteinExistence type="predicted"/>
<dbReference type="PIRSF" id="PIRSF021700">
    <property type="entry name" value="3_dmu_93_MTrfase"/>
    <property type="match status" value="1"/>
</dbReference>
<keyword evidence="3" id="KW-1185">Reference proteome</keyword>
<gene>
    <name evidence="2" type="ORF">CP49_33755</name>
</gene>
<keyword evidence="2" id="KW-0808">Transferase</keyword>
<sequence length="162" mass="17610">MSKISPCLWFSSEAEEAAKFYVSLLPDSRIEKIQRNTIDSPGGKAGTVLVVDFTLAGQSFMALNGGMKMEYTHAVSFKIDCADQAEVDRLWDALLANGGKAEQCGWLKDRYGVSWQIVPTALMKYIGGSDTAGAQRAMQAMLSMVKLDVEGLKRAYEGKSAA</sequence>
<accession>A0A0R3M1J7</accession>
<keyword evidence="2" id="KW-0830">Ubiquinone</keyword>
<protein>
    <submittedName>
        <fullName evidence="2">3-demethylubiquinone-9 3-methyltransferase</fullName>
    </submittedName>
</protein>
<dbReference type="SUPFAM" id="SSF54593">
    <property type="entry name" value="Glyoxalase/Bleomycin resistance protein/Dihydroxybiphenyl dioxygenase"/>
    <property type="match status" value="1"/>
</dbReference>
<dbReference type="OrthoDB" id="9806473at2"/>
<evidence type="ECO:0000259" key="1">
    <source>
        <dbReference type="Pfam" id="PF06983"/>
    </source>
</evidence>
<dbReference type="EMBL" id="LLXX01000011">
    <property type="protein sequence ID" value="KRR13961.1"/>
    <property type="molecule type" value="Genomic_DNA"/>
</dbReference>
<organism evidence="2 3">
    <name type="scientific">Bradyrhizobium valentinum</name>
    <dbReference type="NCBI Taxonomy" id="1518501"/>
    <lineage>
        <taxon>Bacteria</taxon>
        <taxon>Pseudomonadati</taxon>
        <taxon>Pseudomonadota</taxon>
        <taxon>Alphaproteobacteria</taxon>
        <taxon>Hyphomicrobiales</taxon>
        <taxon>Nitrobacteraceae</taxon>
        <taxon>Bradyrhizobium</taxon>
    </lineage>
</organism>
<dbReference type="PANTHER" id="PTHR33990">
    <property type="entry name" value="PROTEIN YJDN-RELATED"/>
    <property type="match status" value="1"/>
</dbReference>
<evidence type="ECO:0000313" key="2">
    <source>
        <dbReference type="EMBL" id="KRR13961.1"/>
    </source>
</evidence>
<keyword evidence="2" id="KW-0489">Methyltransferase</keyword>